<keyword evidence="10" id="KW-0804">Transcription</keyword>
<comment type="caution">
    <text evidence="11">The sequence shown here is derived from an EMBL/GenBank/DDBJ whole genome shotgun (WGS) entry which is preliminary data.</text>
</comment>
<dbReference type="InterPro" id="IPR043135">
    <property type="entry name" value="Fur_C"/>
</dbReference>
<evidence type="ECO:0000256" key="9">
    <source>
        <dbReference type="ARBA" id="ARBA00023125"/>
    </source>
</evidence>
<dbReference type="SUPFAM" id="SSF46785">
    <property type="entry name" value="Winged helix' DNA-binding domain"/>
    <property type="match status" value="1"/>
</dbReference>
<keyword evidence="9" id="KW-0238">DNA-binding</keyword>
<dbReference type="Gene3D" id="1.10.10.10">
    <property type="entry name" value="Winged helix-like DNA-binding domain superfamily/Winged helix DNA-binding domain"/>
    <property type="match status" value="1"/>
</dbReference>
<dbReference type="GO" id="GO:0008270">
    <property type="term" value="F:zinc ion binding"/>
    <property type="evidence" value="ECO:0007669"/>
    <property type="project" value="TreeGrafter"/>
</dbReference>
<dbReference type="Pfam" id="PF01475">
    <property type="entry name" value="FUR"/>
    <property type="match status" value="1"/>
</dbReference>
<protein>
    <recommendedName>
        <fullName evidence="12">Transcriptional repressor</fullName>
    </recommendedName>
</protein>
<comment type="subcellular location">
    <subcellularLocation>
        <location evidence="1">Cytoplasm</location>
    </subcellularLocation>
</comment>
<gene>
    <name evidence="11" type="ORF">S01H1_77933</name>
</gene>
<dbReference type="Gene3D" id="3.30.1490.190">
    <property type="match status" value="1"/>
</dbReference>
<accession>X0Z479</accession>
<evidence type="ECO:0000256" key="10">
    <source>
        <dbReference type="ARBA" id="ARBA00023163"/>
    </source>
</evidence>
<keyword evidence="6" id="KW-0479">Metal-binding</keyword>
<dbReference type="CDD" id="cd07153">
    <property type="entry name" value="Fur_like"/>
    <property type="match status" value="1"/>
</dbReference>
<evidence type="ECO:0008006" key="12">
    <source>
        <dbReference type="Google" id="ProtNLM"/>
    </source>
</evidence>
<keyword evidence="4" id="KW-0963">Cytoplasm</keyword>
<evidence type="ECO:0000256" key="3">
    <source>
        <dbReference type="ARBA" id="ARBA00011738"/>
    </source>
</evidence>
<evidence type="ECO:0000313" key="11">
    <source>
        <dbReference type="EMBL" id="GAG53227.1"/>
    </source>
</evidence>
<keyword evidence="5" id="KW-0678">Repressor</keyword>
<evidence type="ECO:0000256" key="1">
    <source>
        <dbReference type="ARBA" id="ARBA00004496"/>
    </source>
</evidence>
<feature type="non-terminal residue" evidence="11">
    <location>
        <position position="106"/>
    </location>
</feature>
<organism evidence="11">
    <name type="scientific">marine sediment metagenome</name>
    <dbReference type="NCBI Taxonomy" id="412755"/>
    <lineage>
        <taxon>unclassified sequences</taxon>
        <taxon>metagenomes</taxon>
        <taxon>ecological metagenomes</taxon>
    </lineage>
</organism>
<dbReference type="GO" id="GO:0005829">
    <property type="term" value="C:cytosol"/>
    <property type="evidence" value="ECO:0007669"/>
    <property type="project" value="TreeGrafter"/>
</dbReference>
<dbReference type="GO" id="GO:1900376">
    <property type="term" value="P:regulation of secondary metabolite biosynthetic process"/>
    <property type="evidence" value="ECO:0007669"/>
    <property type="project" value="TreeGrafter"/>
</dbReference>
<dbReference type="PANTHER" id="PTHR33202:SF2">
    <property type="entry name" value="FERRIC UPTAKE REGULATION PROTEIN"/>
    <property type="match status" value="1"/>
</dbReference>
<evidence type="ECO:0000256" key="2">
    <source>
        <dbReference type="ARBA" id="ARBA00007957"/>
    </source>
</evidence>
<keyword evidence="7" id="KW-0862">Zinc</keyword>
<dbReference type="GO" id="GO:0003700">
    <property type="term" value="F:DNA-binding transcription factor activity"/>
    <property type="evidence" value="ECO:0007669"/>
    <property type="project" value="InterPro"/>
</dbReference>
<comment type="similarity">
    <text evidence="2">Belongs to the Fur family.</text>
</comment>
<proteinExistence type="inferred from homology"/>
<dbReference type="GO" id="GO:0000976">
    <property type="term" value="F:transcription cis-regulatory region binding"/>
    <property type="evidence" value="ECO:0007669"/>
    <property type="project" value="TreeGrafter"/>
</dbReference>
<reference evidence="11" key="1">
    <citation type="journal article" date="2014" name="Front. Microbiol.">
        <title>High frequency of phylogenetically diverse reductive dehalogenase-homologous genes in deep subseafloor sedimentary metagenomes.</title>
        <authorList>
            <person name="Kawai M."/>
            <person name="Futagami T."/>
            <person name="Toyoda A."/>
            <person name="Takaki Y."/>
            <person name="Nishi S."/>
            <person name="Hori S."/>
            <person name="Arai W."/>
            <person name="Tsubouchi T."/>
            <person name="Morono Y."/>
            <person name="Uchiyama I."/>
            <person name="Ito T."/>
            <person name="Fujiyama A."/>
            <person name="Inagaki F."/>
            <person name="Takami H."/>
        </authorList>
    </citation>
    <scope>NUCLEOTIDE SEQUENCE</scope>
    <source>
        <strain evidence="11">Expedition CK06-06</strain>
    </source>
</reference>
<comment type="subunit">
    <text evidence="3">Homodimer.</text>
</comment>
<dbReference type="InterPro" id="IPR036390">
    <property type="entry name" value="WH_DNA-bd_sf"/>
</dbReference>
<sequence length="106" mass="12260">MEDYIVKFDEHLAQKGLKFTPARRTILKGAFSSHKHFDTDTLYEKLRAKGENISRATIYRTLPLLAESGLVKETLRCQGKVSYEHIFGHEHHDHMVCIKCGKVIEF</sequence>
<dbReference type="AlphaFoldDB" id="X0Z479"/>
<dbReference type="InterPro" id="IPR036388">
    <property type="entry name" value="WH-like_DNA-bd_sf"/>
</dbReference>
<dbReference type="GO" id="GO:0045892">
    <property type="term" value="P:negative regulation of DNA-templated transcription"/>
    <property type="evidence" value="ECO:0007669"/>
    <property type="project" value="TreeGrafter"/>
</dbReference>
<dbReference type="EMBL" id="BARS01052417">
    <property type="protein sequence ID" value="GAG53227.1"/>
    <property type="molecule type" value="Genomic_DNA"/>
</dbReference>
<keyword evidence="8" id="KW-0805">Transcription regulation</keyword>
<dbReference type="PANTHER" id="PTHR33202">
    <property type="entry name" value="ZINC UPTAKE REGULATION PROTEIN"/>
    <property type="match status" value="1"/>
</dbReference>
<name>X0Z479_9ZZZZ</name>
<evidence type="ECO:0000256" key="7">
    <source>
        <dbReference type="ARBA" id="ARBA00022833"/>
    </source>
</evidence>
<dbReference type="InterPro" id="IPR002481">
    <property type="entry name" value="FUR"/>
</dbReference>
<evidence type="ECO:0000256" key="5">
    <source>
        <dbReference type="ARBA" id="ARBA00022491"/>
    </source>
</evidence>
<evidence type="ECO:0000256" key="8">
    <source>
        <dbReference type="ARBA" id="ARBA00023015"/>
    </source>
</evidence>
<evidence type="ECO:0000256" key="6">
    <source>
        <dbReference type="ARBA" id="ARBA00022723"/>
    </source>
</evidence>
<evidence type="ECO:0000256" key="4">
    <source>
        <dbReference type="ARBA" id="ARBA00022490"/>
    </source>
</evidence>